<dbReference type="EMBL" id="CP144754">
    <property type="protein sequence ID" value="WVZ95935.1"/>
    <property type="molecule type" value="Genomic_DNA"/>
</dbReference>
<organism evidence="2 3">
    <name type="scientific">Paspalum notatum var. saurae</name>
    <dbReference type="NCBI Taxonomy" id="547442"/>
    <lineage>
        <taxon>Eukaryota</taxon>
        <taxon>Viridiplantae</taxon>
        <taxon>Streptophyta</taxon>
        <taxon>Embryophyta</taxon>
        <taxon>Tracheophyta</taxon>
        <taxon>Spermatophyta</taxon>
        <taxon>Magnoliopsida</taxon>
        <taxon>Liliopsida</taxon>
        <taxon>Poales</taxon>
        <taxon>Poaceae</taxon>
        <taxon>PACMAD clade</taxon>
        <taxon>Panicoideae</taxon>
        <taxon>Andropogonodae</taxon>
        <taxon>Paspaleae</taxon>
        <taxon>Paspalinae</taxon>
        <taxon>Paspalum</taxon>
    </lineage>
</organism>
<protein>
    <submittedName>
        <fullName evidence="2">Uncharacterized protein</fullName>
    </submittedName>
</protein>
<evidence type="ECO:0000256" key="1">
    <source>
        <dbReference type="SAM" id="MobiDB-lite"/>
    </source>
</evidence>
<proteinExistence type="predicted"/>
<gene>
    <name evidence="2" type="ORF">U9M48_041637</name>
</gene>
<feature type="region of interest" description="Disordered" evidence="1">
    <location>
        <begin position="1"/>
        <end position="26"/>
    </location>
</feature>
<evidence type="ECO:0000313" key="3">
    <source>
        <dbReference type="Proteomes" id="UP001341281"/>
    </source>
</evidence>
<dbReference type="Proteomes" id="UP001341281">
    <property type="component" value="Chromosome 10"/>
</dbReference>
<accession>A0AAQ3XF34</accession>
<keyword evidence="3" id="KW-1185">Reference proteome</keyword>
<sequence>MAEDREGLVGFNQADHLEKEGTRKEERRPAMCMMNCRKGLWTEWRGQASETAAQAGAGALPASVTLGGARYARASPDFGAVCPCRSPAKDGGGRSQFG</sequence>
<reference evidence="2 3" key="1">
    <citation type="submission" date="2024-02" db="EMBL/GenBank/DDBJ databases">
        <title>High-quality chromosome-scale genome assembly of Pensacola bahiagrass (Paspalum notatum Flugge var. saurae).</title>
        <authorList>
            <person name="Vega J.M."/>
            <person name="Podio M."/>
            <person name="Orjuela J."/>
            <person name="Siena L.A."/>
            <person name="Pessino S.C."/>
            <person name="Combes M.C."/>
            <person name="Mariac C."/>
            <person name="Albertini E."/>
            <person name="Pupilli F."/>
            <person name="Ortiz J.P.A."/>
            <person name="Leblanc O."/>
        </authorList>
    </citation>
    <scope>NUCLEOTIDE SEQUENCE [LARGE SCALE GENOMIC DNA]</scope>
    <source>
        <strain evidence="2">R1</strain>
        <tissue evidence="2">Leaf</tissue>
    </source>
</reference>
<feature type="compositionally biased region" description="Basic and acidic residues" evidence="1">
    <location>
        <begin position="15"/>
        <end position="26"/>
    </location>
</feature>
<evidence type="ECO:0000313" key="2">
    <source>
        <dbReference type="EMBL" id="WVZ95935.1"/>
    </source>
</evidence>
<dbReference type="AlphaFoldDB" id="A0AAQ3XF34"/>
<name>A0AAQ3XF34_PASNO</name>